<evidence type="ECO:0000313" key="7">
    <source>
        <dbReference type="Proteomes" id="UP000051547"/>
    </source>
</evidence>
<evidence type="ECO:0000259" key="5">
    <source>
        <dbReference type="Pfam" id="PF01926"/>
    </source>
</evidence>
<dbReference type="CDD" id="cd01856">
    <property type="entry name" value="YlqF"/>
    <property type="match status" value="1"/>
</dbReference>
<gene>
    <name evidence="6" type="ORF">ABR72_01440</name>
</gene>
<dbReference type="InterPro" id="IPR023179">
    <property type="entry name" value="GTP-bd_ortho_bundle_sf"/>
</dbReference>
<feature type="binding site" evidence="4">
    <location>
        <begin position="62"/>
        <end position="65"/>
    </location>
    <ligand>
        <name>GTP</name>
        <dbReference type="ChEBI" id="CHEBI:37565"/>
    </ligand>
</feature>
<feature type="binding site" evidence="4">
    <location>
        <begin position="129"/>
        <end position="134"/>
    </location>
    <ligand>
        <name>GTP</name>
        <dbReference type="ChEBI" id="CHEBI:37565"/>
    </ligand>
</feature>
<dbReference type="SUPFAM" id="SSF52540">
    <property type="entry name" value="P-loop containing nucleoside triphosphate hydrolases"/>
    <property type="match status" value="1"/>
</dbReference>
<dbReference type="PANTHER" id="PTHR45782:SF4">
    <property type="entry name" value="MITOCHONDRIAL RIBOSOME-ASSOCIATED GTPASE 1"/>
    <property type="match status" value="1"/>
</dbReference>
<dbReference type="Pfam" id="PF01926">
    <property type="entry name" value="MMR_HSR1"/>
    <property type="match status" value="1"/>
</dbReference>
<proteinExistence type="inferred from homology"/>
<protein>
    <recommendedName>
        <fullName evidence="3">Ribosome biogenesis GTPase A</fullName>
    </recommendedName>
</protein>
<dbReference type="PIRSF" id="PIRSF006230">
    <property type="entry name" value="MG442"/>
    <property type="match status" value="1"/>
</dbReference>
<evidence type="ECO:0000256" key="2">
    <source>
        <dbReference type="ARBA" id="ARBA00023134"/>
    </source>
</evidence>
<dbReference type="Proteomes" id="UP000051547">
    <property type="component" value="Unassembled WGS sequence"/>
</dbReference>
<feature type="domain" description="G" evidence="5">
    <location>
        <begin position="123"/>
        <end position="182"/>
    </location>
</feature>
<dbReference type="GO" id="GO:0006412">
    <property type="term" value="P:translation"/>
    <property type="evidence" value="ECO:0007669"/>
    <property type="project" value="TreeGrafter"/>
</dbReference>
<dbReference type="PANTHER" id="PTHR45782">
    <property type="entry name" value="MITOCHONDRIAL RIBOSOME-ASSOCIATED GTPASE 1"/>
    <property type="match status" value="1"/>
</dbReference>
<evidence type="ECO:0000313" key="6">
    <source>
        <dbReference type="EMBL" id="KRO85472.1"/>
    </source>
</evidence>
<comment type="subcellular location">
    <subcellularLocation>
        <location evidence="3">Cytoplasm</location>
    </subcellularLocation>
</comment>
<dbReference type="AlphaFoldDB" id="A0A0R2TKV9"/>
<dbReference type="EMBL" id="LIBE01000032">
    <property type="protein sequence ID" value="KRO85472.1"/>
    <property type="molecule type" value="Genomic_DNA"/>
</dbReference>
<dbReference type="InterPro" id="IPR016478">
    <property type="entry name" value="GTPase_MTG1"/>
</dbReference>
<dbReference type="GO" id="GO:0005737">
    <property type="term" value="C:cytoplasm"/>
    <property type="evidence" value="ECO:0007669"/>
    <property type="project" value="UniProtKB-SubCell"/>
</dbReference>
<sequence>MESTMALNWYPGHMHKASKEVVKTLLKTQAVIEVLDARSPQASSNPHFAALCADHPRIRILNKADLAEPFVTEQWAKFFNAQPKSVCLVNGHESLLDAEQIIQAARKLFLANDIKIGERQQLLIGGIPNVGKSTLLNIFCARKLAKTGNEPAVTQIQQRVRLDDHWHLIDTPGLMWPKLEDQVGAYRLAATGTIRSTAVEAEDIAWFLAQELLLHYRDRLVARFELPQDANDAESVMEAVAKARACIKAGHRIDWHKASEALLNEFRSGKLGRFSLERPPT</sequence>
<keyword evidence="2 3" id="KW-0342">GTP-binding</keyword>
<dbReference type="InterPro" id="IPR019991">
    <property type="entry name" value="GTP-bd_ribosome_bgen"/>
</dbReference>
<keyword evidence="3" id="KW-0963">Cytoplasm</keyword>
<dbReference type="InterPro" id="IPR006073">
    <property type="entry name" value="GTP-bd"/>
</dbReference>
<dbReference type="GO" id="GO:0005525">
    <property type="term" value="F:GTP binding"/>
    <property type="evidence" value="ECO:0007669"/>
    <property type="project" value="UniProtKB-KW"/>
</dbReference>
<dbReference type="Gene3D" id="3.40.50.300">
    <property type="entry name" value="P-loop containing nucleotide triphosphate hydrolases"/>
    <property type="match status" value="1"/>
</dbReference>
<dbReference type="NCBIfam" id="TIGR03596">
    <property type="entry name" value="GTPase_YlqF"/>
    <property type="match status" value="1"/>
</dbReference>
<comment type="similarity">
    <text evidence="3">Belongs to the TRAFAC class YlqF/YawG GTPase family. MTG1 subfamily.</text>
</comment>
<evidence type="ECO:0000256" key="1">
    <source>
        <dbReference type="ARBA" id="ARBA00022741"/>
    </source>
</evidence>
<name>A0A0R2TKV9_9GAMM</name>
<dbReference type="GO" id="GO:0003924">
    <property type="term" value="F:GTPase activity"/>
    <property type="evidence" value="ECO:0007669"/>
    <property type="project" value="TreeGrafter"/>
</dbReference>
<accession>A0A0R2TKV9</accession>
<evidence type="ECO:0000256" key="4">
    <source>
        <dbReference type="PIRSR" id="PIRSR006230-1"/>
    </source>
</evidence>
<keyword evidence="1 3" id="KW-0547">Nucleotide-binding</keyword>
<organism evidence="6 7">
    <name type="scientific">OM182 bacterium BACL3 MAG-120920-bin41</name>
    <dbReference type="NCBI Taxonomy" id="1655580"/>
    <lineage>
        <taxon>Bacteria</taxon>
        <taxon>Pseudomonadati</taxon>
        <taxon>Pseudomonadota</taxon>
        <taxon>Gammaproteobacteria</taxon>
        <taxon>OMG group</taxon>
        <taxon>OM182 clade</taxon>
    </lineage>
</organism>
<dbReference type="InterPro" id="IPR027417">
    <property type="entry name" value="P-loop_NTPase"/>
</dbReference>
<comment type="function">
    <text evidence="3">Required for a late step of 50S ribosomal subunit assembly. Has GTPase activity.</text>
</comment>
<feature type="binding site" evidence="4">
    <location>
        <position position="173"/>
    </location>
    <ligand>
        <name>GTP</name>
        <dbReference type="ChEBI" id="CHEBI:37565"/>
    </ligand>
</feature>
<evidence type="ECO:0000256" key="3">
    <source>
        <dbReference type="PIRNR" id="PIRNR006230"/>
    </source>
</evidence>
<comment type="caution">
    <text evidence="6">The sequence shown here is derived from an EMBL/GenBank/DDBJ whole genome shotgun (WGS) entry which is preliminary data.</text>
</comment>
<reference evidence="6 7" key="1">
    <citation type="submission" date="2015-10" db="EMBL/GenBank/DDBJ databases">
        <title>Metagenome-Assembled Genomes uncover a global brackish microbiome.</title>
        <authorList>
            <person name="Hugerth L.W."/>
            <person name="Larsson J."/>
            <person name="Alneberg J."/>
            <person name="Lindh M.V."/>
            <person name="Legrand C."/>
            <person name="Pinhassi J."/>
            <person name="Andersson A.F."/>
        </authorList>
    </citation>
    <scope>NUCLEOTIDE SEQUENCE [LARGE SCALE GENOMIC DNA]</scope>
    <source>
        <strain evidence="6">BACL4 MAG-120920-bin41</strain>
    </source>
</reference>
<dbReference type="Gene3D" id="1.10.1580.10">
    <property type="match status" value="1"/>
</dbReference>